<proteinExistence type="predicted"/>
<comment type="caution">
    <text evidence="1">The sequence shown here is derived from an EMBL/GenBank/DDBJ whole genome shotgun (WGS) entry which is preliminary data.</text>
</comment>
<sequence length="472" mass="52763">MISTLDIRIEGEPVDLNVGAAWELQLLNSMLNIDAPKGSRAIGITVPFTPKNTAFLGQIHHPQVGNTKRNFYTDIYLATTLIDMGYMYLKDAVNAYQFDFTSNIAEFFGAYQTRLLSELDLGSIPVPVYNDTLATLWQSTNGCCFPTIKNPVFYEKNVPGTYDGFINKYTASSYVSTSPKVPCFFMKHILQKVGDLAGVSFAGEFWSDARTAALLLYNTREVGTAPAIERRLFMPEMTIGQLILGLRKTFNLRLSFDVYRRVLRMDYSKNVYNGACTFDLSSKARRPNGGSPFSSAGLELSWTVDSGDQLNKDTFFLPYATAVPVGGGQLQKVQSPFRSLMMDAGLPYTKQFGITADQGEKKFVPGLLYWKGVVGGVPLASNTNGTTVLDWNHVNGLYANFWQEEEAFRQNAYKIQQRMALNTYEVARVSSILRGESDELPIFHHNGTNYLIDELIVPSNKPNLPQMTAWRL</sequence>
<organism evidence="1 2">
    <name type="scientific">Runella salmonicolor</name>
    <dbReference type="NCBI Taxonomy" id="2950278"/>
    <lineage>
        <taxon>Bacteria</taxon>
        <taxon>Pseudomonadati</taxon>
        <taxon>Bacteroidota</taxon>
        <taxon>Cytophagia</taxon>
        <taxon>Cytophagales</taxon>
        <taxon>Spirosomataceae</taxon>
        <taxon>Runella</taxon>
    </lineage>
</organism>
<reference evidence="1 2" key="1">
    <citation type="submission" date="2022-06" db="EMBL/GenBank/DDBJ databases">
        <title>Runella sp. S5 genome sequencing.</title>
        <authorList>
            <person name="Park S."/>
        </authorList>
    </citation>
    <scope>NUCLEOTIDE SEQUENCE [LARGE SCALE GENOMIC DNA]</scope>
    <source>
        <strain evidence="1 2">S5</strain>
    </source>
</reference>
<evidence type="ECO:0000313" key="1">
    <source>
        <dbReference type="EMBL" id="MCP1384429.1"/>
    </source>
</evidence>
<protein>
    <recommendedName>
        <fullName evidence="3">Major capsid protein</fullName>
    </recommendedName>
</protein>
<evidence type="ECO:0008006" key="3">
    <source>
        <dbReference type="Google" id="ProtNLM"/>
    </source>
</evidence>
<gene>
    <name evidence="1" type="ORF">NCI00_18470</name>
</gene>
<dbReference type="EMBL" id="JAMZEL010000008">
    <property type="protein sequence ID" value="MCP1384429.1"/>
    <property type="molecule type" value="Genomic_DNA"/>
</dbReference>
<dbReference type="RefSeq" id="WP_253529962.1">
    <property type="nucleotide sequence ID" value="NZ_JAMZEL010000008.1"/>
</dbReference>
<name>A0ABT1FRP1_9BACT</name>
<dbReference type="Proteomes" id="UP001204772">
    <property type="component" value="Unassembled WGS sequence"/>
</dbReference>
<keyword evidence="2" id="KW-1185">Reference proteome</keyword>
<evidence type="ECO:0000313" key="2">
    <source>
        <dbReference type="Proteomes" id="UP001204772"/>
    </source>
</evidence>
<accession>A0ABT1FRP1</accession>